<evidence type="ECO:0000313" key="2">
    <source>
        <dbReference type="EMBL" id="POM75499.1"/>
    </source>
</evidence>
<name>A0A2P4YCT5_9STRA</name>
<dbReference type="EMBL" id="NCKW01003793">
    <property type="protein sequence ID" value="POM75499.1"/>
    <property type="molecule type" value="Genomic_DNA"/>
</dbReference>
<keyword evidence="1" id="KW-0732">Signal</keyword>
<proteinExistence type="predicted"/>
<keyword evidence="3" id="KW-1185">Reference proteome</keyword>
<dbReference type="Proteomes" id="UP000237271">
    <property type="component" value="Unassembled WGS sequence"/>
</dbReference>
<protein>
    <submittedName>
        <fullName evidence="2">RxLR effector</fullName>
    </submittedName>
</protein>
<evidence type="ECO:0000313" key="3">
    <source>
        <dbReference type="Proteomes" id="UP000237271"/>
    </source>
</evidence>
<dbReference type="AlphaFoldDB" id="A0A2P4YCT5"/>
<comment type="caution">
    <text evidence="2">The sequence shown here is derived from an EMBL/GenBank/DDBJ whole genome shotgun (WGS) entry which is preliminary data.</text>
</comment>
<gene>
    <name evidence="2" type="ORF">PHPALM_7395</name>
</gene>
<feature type="signal peptide" evidence="1">
    <location>
        <begin position="1"/>
        <end position="22"/>
    </location>
</feature>
<sequence length="124" mass="13801">MYLQFTMLFILLSSLGIYSARSVVTIINHTTLAPSVALHERSGGSGERFLRVVRPMSKNDEERAGISVSGLEKTTSLFSSKASEQIQTLVNSRRLLDDIFTTLKLTQTEDKLFDNCGCLAQVRE</sequence>
<feature type="chain" id="PRO_5015193553" evidence="1">
    <location>
        <begin position="23"/>
        <end position="124"/>
    </location>
</feature>
<accession>A0A2P4YCT5</accession>
<evidence type="ECO:0000256" key="1">
    <source>
        <dbReference type="SAM" id="SignalP"/>
    </source>
</evidence>
<organism evidence="2 3">
    <name type="scientific">Phytophthora palmivora</name>
    <dbReference type="NCBI Taxonomy" id="4796"/>
    <lineage>
        <taxon>Eukaryota</taxon>
        <taxon>Sar</taxon>
        <taxon>Stramenopiles</taxon>
        <taxon>Oomycota</taxon>
        <taxon>Peronosporomycetes</taxon>
        <taxon>Peronosporales</taxon>
        <taxon>Peronosporaceae</taxon>
        <taxon>Phytophthora</taxon>
    </lineage>
</organism>
<reference evidence="2 3" key="1">
    <citation type="journal article" date="2017" name="Genome Biol. Evol.">
        <title>Phytophthora megakarya and P. palmivora, closely related causal agents of cacao black pod rot, underwent increases in genome sizes and gene numbers by different mechanisms.</title>
        <authorList>
            <person name="Ali S.S."/>
            <person name="Shao J."/>
            <person name="Lary D.J."/>
            <person name="Kronmiller B."/>
            <person name="Shen D."/>
            <person name="Strem M.D."/>
            <person name="Amoako-Attah I."/>
            <person name="Akrofi A.Y."/>
            <person name="Begoude B.A."/>
            <person name="Ten Hoopen G.M."/>
            <person name="Coulibaly K."/>
            <person name="Kebe B.I."/>
            <person name="Melnick R.L."/>
            <person name="Guiltinan M.J."/>
            <person name="Tyler B.M."/>
            <person name="Meinhardt L.W."/>
            <person name="Bailey B.A."/>
        </authorList>
    </citation>
    <scope>NUCLEOTIDE SEQUENCE [LARGE SCALE GENOMIC DNA]</scope>
    <source>
        <strain evidence="3">sbr112.9</strain>
    </source>
</reference>